<evidence type="ECO:0000256" key="6">
    <source>
        <dbReference type="SAM" id="MobiDB-lite"/>
    </source>
</evidence>
<dbReference type="AlphaFoldDB" id="A0A6A4KLX2"/>
<evidence type="ECO:0000256" key="3">
    <source>
        <dbReference type="ARBA" id="ARBA00023125"/>
    </source>
</evidence>
<feature type="non-terminal residue" evidence="8">
    <location>
        <position position="1"/>
    </location>
</feature>
<gene>
    <name evidence="8" type="ORF">C3L33_21447</name>
</gene>
<dbReference type="OrthoDB" id="551672at2759"/>
<dbReference type="Proteomes" id="UP000428333">
    <property type="component" value="Linkage Group LG13"/>
</dbReference>
<evidence type="ECO:0000313" key="8">
    <source>
        <dbReference type="EMBL" id="KAE9446680.1"/>
    </source>
</evidence>
<dbReference type="GO" id="GO:0005634">
    <property type="term" value="C:nucleus"/>
    <property type="evidence" value="ECO:0007669"/>
    <property type="project" value="UniProtKB-SubCell"/>
</dbReference>
<feature type="region of interest" description="Disordered" evidence="6">
    <location>
        <begin position="1"/>
        <end position="47"/>
    </location>
</feature>
<evidence type="ECO:0000256" key="5">
    <source>
        <dbReference type="ARBA" id="ARBA00023242"/>
    </source>
</evidence>
<feature type="compositionally biased region" description="Basic and acidic residues" evidence="6">
    <location>
        <begin position="16"/>
        <end position="26"/>
    </location>
</feature>
<proteinExistence type="predicted"/>
<name>A0A6A4KLX2_9ERIC</name>
<dbReference type="SUPFAM" id="SSF57959">
    <property type="entry name" value="Leucine zipper domain"/>
    <property type="match status" value="1"/>
</dbReference>
<dbReference type="InterPro" id="IPR045314">
    <property type="entry name" value="bZIP_plant_GBF1"/>
</dbReference>
<dbReference type="Gene3D" id="1.20.5.170">
    <property type="match status" value="1"/>
</dbReference>
<evidence type="ECO:0000313" key="9">
    <source>
        <dbReference type="Proteomes" id="UP000428333"/>
    </source>
</evidence>
<dbReference type="PROSITE" id="PS00036">
    <property type="entry name" value="BZIP_BASIC"/>
    <property type="match status" value="1"/>
</dbReference>
<sequence length="100" mass="11339">MSTPRQTSSSSITSADELRYTGMDERRRKRLISNRDSARRSRMRKQKTMEDFANAVTRLKSENNGLVGKIDKAAGEDQYGFRHSGLESPVELSLAFPFPI</sequence>
<dbReference type="PANTHER" id="PTHR46324:SF26">
    <property type="entry name" value="OS02G0728001 PROTEIN"/>
    <property type="match status" value="1"/>
</dbReference>
<dbReference type="GO" id="GO:0003700">
    <property type="term" value="F:DNA-binding transcription factor activity"/>
    <property type="evidence" value="ECO:0007669"/>
    <property type="project" value="InterPro"/>
</dbReference>
<keyword evidence="3" id="KW-0238">DNA-binding</keyword>
<protein>
    <recommendedName>
        <fullName evidence="7">BZIP domain-containing protein</fullName>
    </recommendedName>
</protein>
<keyword evidence="5" id="KW-0539">Nucleus</keyword>
<dbReference type="Pfam" id="PF00170">
    <property type="entry name" value="bZIP_1"/>
    <property type="match status" value="1"/>
</dbReference>
<feature type="domain" description="BZIP" evidence="7">
    <location>
        <begin position="24"/>
        <end position="76"/>
    </location>
</feature>
<dbReference type="InterPro" id="IPR044521">
    <property type="entry name" value="AtbZIP8/43"/>
</dbReference>
<comment type="subcellular location">
    <subcellularLocation>
        <location evidence="1">Nucleus</location>
    </subcellularLocation>
</comment>
<organism evidence="8 9">
    <name type="scientific">Rhododendron williamsianum</name>
    <dbReference type="NCBI Taxonomy" id="262921"/>
    <lineage>
        <taxon>Eukaryota</taxon>
        <taxon>Viridiplantae</taxon>
        <taxon>Streptophyta</taxon>
        <taxon>Embryophyta</taxon>
        <taxon>Tracheophyta</taxon>
        <taxon>Spermatophyta</taxon>
        <taxon>Magnoliopsida</taxon>
        <taxon>eudicotyledons</taxon>
        <taxon>Gunneridae</taxon>
        <taxon>Pentapetalae</taxon>
        <taxon>asterids</taxon>
        <taxon>Ericales</taxon>
        <taxon>Ericaceae</taxon>
        <taxon>Ericoideae</taxon>
        <taxon>Rhodoreae</taxon>
        <taxon>Rhododendron</taxon>
    </lineage>
</organism>
<dbReference type="FunFam" id="1.20.5.170:FF:000020">
    <property type="entry name" value="BZIP transcription factor"/>
    <property type="match status" value="1"/>
</dbReference>
<dbReference type="InterPro" id="IPR004827">
    <property type="entry name" value="bZIP"/>
</dbReference>
<evidence type="ECO:0000256" key="1">
    <source>
        <dbReference type="ARBA" id="ARBA00004123"/>
    </source>
</evidence>
<dbReference type="PANTHER" id="PTHR46324">
    <property type="entry name" value="BASIC LEUCINE ZIPPER 43-RELATED"/>
    <property type="match status" value="1"/>
</dbReference>
<evidence type="ECO:0000259" key="7">
    <source>
        <dbReference type="PROSITE" id="PS50217"/>
    </source>
</evidence>
<comment type="caution">
    <text evidence="8">The sequence shown here is derived from an EMBL/GenBank/DDBJ whole genome shotgun (WGS) entry which is preliminary data.</text>
</comment>
<evidence type="ECO:0000256" key="2">
    <source>
        <dbReference type="ARBA" id="ARBA00023015"/>
    </source>
</evidence>
<dbReference type="SMART" id="SM00338">
    <property type="entry name" value="BRLZ"/>
    <property type="match status" value="1"/>
</dbReference>
<dbReference type="GO" id="GO:0003677">
    <property type="term" value="F:DNA binding"/>
    <property type="evidence" value="ECO:0007669"/>
    <property type="project" value="UniProtKB-KW"/>
</dbReference>
<dbReference type="InterPro" id="IPR046347">
    <property type="entry name" value="bZIP_sf"/>
</dbReference>
<keyword evidence="9" id="KW-1185">Reference proteome</keyword>
<dbReference type="CDD" id="cd14702">
    <property type="entry name" value="bZIP_plant_GBF1"/>
    <property type="match status" value="1"/>
</dbReference>
<keyword evidence="2" id="KW-0805">Transcription regulation</keyword>
<accession>A0A6A4KLX2</accession>
<feature type="compositionally biased region" description="Polar residues" evidence="6">
    <location>
        <begin position="1"/>
        <end position="14"/>
    </location>
</feature>
<dbReference type="PROSITE" id="PS50217">
    <property type="entry name" value="BZIP"/>
    <property type="match status" value="1"/>
</dbReference>
<evidence type="ECO:0000256" key="4">
    <source>
        <dbReference type="ARBA" id="ARBA00023163"/>
    </source>
</evidence>
<dbReference type="GO" id="GO:0046983">
    <property type="term" value="F:protein dimerization activity"/>
    <property type="evidence" value="ECO:0007669"/>
    <property type="project" value="UniProtKB-ARBA"/>
</dbReference>
<reference evidence="8 9" key="1">
    <citation type="journal article" date="2019" name="Genome Biol. Evol.">
        <title>The Rhododendron genome and chromosomal organization provide insight into shared whole-genome duplications across the heath family (Ericaceae).</title>
        <authorList>
            <person name="Soza V.L."/>
            <person name="Lindsley D."/>
            <person name="Waalkes A."/>
            <person name="Ramage E."/>
            <person name="Patwardhan R.P."/>
            <person name="Burton J.N."/>
            <person name="Adey A."/>
            <person name="Kumar A."/>
            <person name="Qiu R."/>
            <person name="Shendure J."/>
            <person name="Hall B."/>
        </authorList>
    </citation>
    <scope>NUCLEOTIDE SEQUENCE [LARGE SCALE GENOMIC DNA]</scope>
    <source>
        <strain evidence="8">RSF 1966-606</strain>
    </source>
</reference>
<dbReference type="EMBL" id="QEFC01003734">
    <property type="protein sequence ID" value="KAE9446680.1"/>
    <property type="molecule type" value="Genomic_DNA"/>
</dbReference>
<keyword evidence="4" id="KW-0804">Transcription</keyword>